<dbReference type="AlphaFoldDB" id="A0A0V1F446"/>
<accession>A0A0V1F446</accession>
<protein>
    <submittedName>
        <fullName evidence="1">Uncharacterized protein</fullName>
    </submittedName>
</protein>
<reference evidence="1 2" key="1">
    <citation type="submission" date="2015-01" db="EMBL/GenBank/DDBJ databases">
        <title>Evolution of Trichinella species and genotypes.</title>
        <authorList>
            <person name="Korhonen P.K."/>
            <person name="Edoardo P."/>
            <person name="Giuseppe L.R."/>
            <person name="Gasser R.B."/>
        </authorList>
    </citation>
    <scope>NUCLEOTIDE SEQUENCE [LARGE SCALE GENOMIC DNA]</scope>
    <source>
        <strain evidence="1">ISS1029</strain>
    </source>
</reference>
<gene>
    <name evidence="1" type="ORF">T11_5888</name>
</gene>
<name>A0A0V1F446_9BILA</name>
<comment type="caution">
    <text evidence="1">The sequence shown here is derived from an EMBL/GenBank/DDBJ whole genome shotgun (WGS) entry which is preliminary data.</text>
</comment>
<evidence type="ECO:0000313" key="1">
    <source>
        <dbReference type="EMBL" id="KRY80763.1"/>
    </source>
</evidence>
<dbReference type="EMBL" id="JYDP01006603">
    <property type="protein sequence ID" value="KRY80763.1"/>
    <property type="molecule type" value="Genomic_DNA"/>
</dbReference>
<keyword evidence="2" id="KW-1185">Reference proteome</keyword>
<dbReference type="Proteomes" id="UP000055024">
    <property type="component" value="Unassembled WGS sequence"/>
</dbReference>
<evidence type="ECO:0000313" key="2">
    <source>
        <dbReference type="Proteomes" id="UP000055024"/>
    </source>
</evidence>
<organism evidence="1 2">
    <name type="scientific">Trichinella zimbabwensis</name>
    <dbReference type="NCBI Taxonomy" id="268475"/>
    <lineage>
        <taxon>Eukaryota</taxon>
        <taxon>Metazoa</taxon>
        <taxon>Ecdysozoa</taxon>
        <taxon>Nematoda</taxon>
        <taxon>Enoplea</taxon>
        <taxon>Dorylaimia</taxon>
        <taxon>Trichinellida</taxon>
        <taxon>Trichinellidae</taxon>
        <taxon>Trichinella</taxon>
    </lineage>
</organism>
<proteinExistence type="predicted"/>
<sequence>MVFSAILILMMDSRIVEENALGFDFLILNVFDDGYDYDYDYACYFDCHCDYYSTITTNGLRAYRRRHGAH</sequence>